<dbReference type="STRING" id="1380566.A0A179FI58"/>
<dbReference type="EMBL" id="LSBJ02000005">
    <property type="protein sequence ID" value="OAQ64693.2"/>
    <property type="molecule type" value="Genomic_DNA"/>
</dbReference>
<reference evidence="4 5" key="1">
    <citation type="journal article" date="2016" name="PLoS Pathog.">
        <title>Biosynthesis of antibiotic leucinostatins in bio-control fungus Purpureocillium lilacinum and their inhibition on phytophthora revealed by genome mining.</title>
        <authorList>
            <person name="Wang G."/>
            <person name="Liu Z."/>
            <person name="Lin R."/>
            <person name="Li E."/>
            <person name="Mao Z."/>
            <person name="Ling J."/>
            <person name="Yang Y."/>
            <person name="Yin W.B."/>
            <person name="Xie B."/>
        </authorList>
    </citation>
    <scope>NUCLEOTIDE SEQUENCE [LARGE SCALE GENOMIC DNA]</scope>
    <source>
        <strain evidence="4">170</strain>
    </source>
</reference>
<dbReference type="Gene3D" id="3.90.850.10">
    <property type="entry name" value="Fumarylacetoacetase-like, C-terminal domain"/>
    <property type="match status" value="1"/>
</dbReference>
<dbReference type="PANTHER" id="PTHR11820">
    <property type="entry name" value="ACYLPYRUVASE"/>
    <property type="match status" value="1"/>
</dbReference>
<dbReference type="RefSeq" id="XP_022284292.1">
    <property type="nucleotide sequence ID" value="XM_022429003.1"/>
</dbReference>
<organism evidence="4 5">
    <name type="scientific">Pochonia chlamydosporia 170</name>
    <dbReference type="NCBI Taxonomy" id="1380566"/>
    <lineage>
        <taxon>Eukaryota</taxon>
        <taxon>Fungi</taxon>
        <taxon>Dikarya</taxon>
        <taxon>Ascomycota</taxon>
        <taxon>Pezizomycotina</taxon>
        <taxon>Sordariomycetes</taxon>
        <taxon>Hypocreomycetidae</taxon>
        <taxon>Hypocreales</taxon>
        <taxon>Clavicipitaceae</taxon>
        <taxon>Pochonia</taxon>
    </lineage>
</organism>
<dbReference type="Proteomes" id="UP000078397">
    <property type="component" value="Unassembled WGS sequence"/>
</dbReference>
<dbReference type="KEGG" id="pchm:VFPPC_16243"/>
<keyword evidence="4" id="KW-0378">Hydrolase</keyword>
<keyword evidence="2" id="KW-0479">Metal-binding</keyword>
<dbReference type="Pfam" id="PF01557">
    <property type="entry name" value="FAA_hydrolase"/>
    <property type="match status" value="1"/>
</dbReference>
<dbReference type="GeneID" id="28857990"/>
<evidence type="ECO:0000313" key="5">
    <source>
        <dbReference type="Proteomes" id="UP000078397"/>
    </source>
</evidence>
<dbReference type="OrthoDB" id="411064at2759"/>
<accession>A0A179FI58</accession>
<keyword evidence="5" id="KW-1185">Reference proteome</keyword>
<evidence type="ECO:0000259" key="3">
    <source>
        <dbReference type="Pfam" id="PF01557"/>
    </source>
</evidence>
<sequence>MTGFSRLVRFTCEEDDGSYFADLGSSVVEPPSQGTKLEAYQTVDDLIQQKDVKVVTVLQLLAPLPVDGVPIYCVGLNYHSHAKEAGLTVPSYPPLWTKPAASLAHPGEAIPINDFCAKSLLDYEGELVFVTSKDCKDVSPQDAENYILGYTVGNDISCRKFQLPSNSGGQFFFAKAFDKFAPIGPTLISPELFANGSGCQVITKVNGQIRQTAGITKDMIFSPLKVLSHMSQGTTIPAGTAVMTGTAAGVGAFLKPKTFLRDGDVVEIQMEKVGILKNEISFKH</sequence>
<protein>
    <submittedName>
        <fullName evidence="4">Fumarylacetoacetate hydrolase family protein</fullName>
    </submittedName>
</protein>
<dbReference type="GO" id="GO:0018773">
    <property type="term" value="F:acetylpyruvate hydrolase activity"/>
    <property type="evidence" value="ECO:0007669"/>
    <property type="project" value="TreeGrafter"/>
</dbReference>
<evidence type="ECO:0000256" key="1">
    <source>
        <dbReference type="ARBA" id="ARBA00010211"/>
    </source>
</evidence>
<comment type="similarity">
    <text evidence="1">Belongs to the FAH family.</text>
</comment>
<dbReference type="AlphaFoldDB" id="A0A179FI58"/>
<dbReference type="FunFam" id="3.90.850.10:FF:000002">
    <property type="entry name" value="2-hydroxyhepta-2,4-diene-1,7-dioate isomerase"/>
    <property type="match status" value="1"/>
</dbReference>
<dbReference type="PANTHER" id="PTHR11820:SF86">
    <property type="entry name" value="FUMARYLACETOACETATE HYDROLASE FAMILY PROTEIN (AFU_ORTHOLOGUE AFUA_7G07000)"/>
    <property type="match status" value="1"/>
</dbReference>
<dbReference type="GO" id="GO:0046872">
    <property type="term" value="F:metal ion binding"/>
    <property type="evidence" value="ECO:0007669"/>
    <property type="project" value="UniProtKB-KW"/>
</dbReference>
<dbReference type="GO" id="GO:0050163">
    <property type="term" value="F:oxaloacetate tautomerase activity"/>
    <property type="evidence" value="ECO:0007669"/>
    <property type="project" value="UniProtKB-ARBA"/>
</dbReference>
<evidence type="ECO:0000313" key="4">
    <source>
        <dbReference type="EMBL" id="OAQ64693.2"/>
    </source>
</evidence>
<dbReference type="SUPFAM" id="SSF56529">
    <property type="entry name" value="FAH"/>
    <property type="match status" value="1"/>
</dbReference>
<dbReference type="InterPro" id="IPR036663">
    <property type="entry name" value="Fumarylacetoacetase_C_sf"/>
</dbReference>
<feature type="domain" description="Fumarylacetoacetase-like C-terminal" evidence="3">
    <location>
        <begin position="71"/>
        <end position="280"/>
    </location>
</feature>
<proteinExistence type="inferred from homology"/>
<comment type="caution">
    <text evidence="4">The sequence shown here is derived from an EMBL/GenBank/DDBJ whole genome shotgun (WGS) entry which is preliminary data.</text>
</comment>
<evidence type="ECO:0000256" key="2">
    <source>
        <dbReference type="ARBA" id="ARBA00022723"/>
    </source>
</evidence>
<dbReference type="GO" id="GO:0006107">
    <property type="term" value="P:oxaloacetate metabolic process"/>
    <property type="evidence" value="ECO:0007669"/>
    <property type="project" value="UniProtKB-ARBA"/>
</dbReference>
<name>A0A179FI58_METCM</name>
<gene>
    <name evidence="4" type="ORF">VFPPC_16243</name>
</gene>
<dbReference type="InterPro" id="IPR011234">
    <property type="entry name" value="Fumarylacetoacetase-like_C"/>
</dbReference>